<name>A0ABQ0LLN2_MYCCL</name>
<evidence type="ECO:0008006" key="5">
    <source>
        <dbReference type="Google" id="ProtNLM"/>
    </source>
</evidence>
<dbReference type="EMBL" id="DF847484">
    <property type="protein sequence ID" value="GAT51957.1"/>
    <property type="molecule type" value="Genomic_DNA"/>
</dbReference>
<proteinExistence type="predicted"/>
<feature type="region of interest" description="Disordered" evidence="1">
    <location>
        <begin position="131"/>
        <end position="151"/>
    </location>
</feature>
<dbReference type="Proteomes" id="UP000815677">
    <property type="component" value="Unassembled WGS sequence"/>
</dbReference>
<accession>A0ABQ0LLN2</accession>
<gene>
    <name evidence="3" type="ORF">MCHLO_09049</name>
</gene>
<keyword evidence="2" id="KW-0812">Transmembrane</keyword>
<sequence>MCFALQAVVAQEQITLWQFGTLRLDNGPITLPLVPQGTAVESDGTATTFLYQVVHNHQTVTQVRGTGKVTTKTFPVTSSRTIIASASGWFEPANSALVGVSCAFVGPGTTFGDAPALPSPTIVSGTFSSFRAASPSPSATESPTSLTTGRKSVAGPVAGGVIAGILVLAFTALLLFRRRRVARKADSDVEKASKMQPFVSHITSRYGSSIPRTVSNAFFVRQHLSKDRNLNNNNSLSRPDGNNAIFSLQSPVSAPQSIELEAESEVATPGSYGAERAHPTEGLALSVANLKQPAHTSLGKTSAELALTLTLEPPPTYAAAA</sequence>
<keyword evidence="2" id="KW-1133">Transmembrane helix</keyword>
<feature type="transmembrane region" description="Helical" evidence="2">
    <location>
        <begin position="153"/>
        <end position="176"/>
    </location>
</feature>
<evidence type="ECO:0000313" key="3">
    <source>
        <dbReference type="EMBL" id="GAT51957.1"/>
    </source>
</evidence>
<keyword evidence="4" id="KW-1185">Reference proteome</keyword>
<dbReference type="CDD" id="cd12087">
    <property type="entry name" value="TM_EGFR-like"/>
    <property type="match status" value="1"/>
</dbReference>
<organism evidence="3 4">
    <name type="scientific">Mycena chlorophos</name>
    <name type="common">Agaric fungus</name>
    <name type="synonym">Agaricus chlorophos</name>
    <dbReference type="NCBI Taxonomy" id="658473"/>
    <lineage>
        <taxon>Eukaryota</taxon>
        <taxon>Fungi</taxon>
        <taxon>Dikarya</taxon>
        <taxon>Basidiomycota</taxon>
        <taxon>Agaricomycotina</taxon>
        <taxon>Agaricomycetes</taxon>
        <taxon>Agaricomycetidae</taxon>
        <taxon>Agaricales</taxon>
        <taxon>Marasmiineae</taxon>
        <taxon>Mycenaceae</taxon>
        <taxon>Mycena</taxon>
    </lineage>
</organism>
<evidence type="ECO:0000256" key="2">
    <source>
        <dbReference type="SAM" id="Phobius"/>
    </source>
</evidence>
<protein>
    <recommendedName>
        <fullName evidence="5">Transmembrane protein</fullName>
    </recommendedName>
</protein>
<evidence type="ECO:0000256" key="1">
    <source>
        <dbReference type="SAM" id="MobiDB-lite"/>
    </source>
</evidence>
<evidence type="ECO:0000313" key="4">
    <source>
        <dbReference type="Proteomes" id="UP000815677"/>
    </source>
</evidence>
<keyword evidence="2" id="KW-0472">Membrane</keyword>
<reference evidence="3" key="1">
    <citation type="submission" date="2014-09" db="EMBL/GenBank/DDBJ databases">
        <title>Genome sequence of the luminous mushroom Mycena chlorophos for searching fungal bioluminescence genes.</title>
        <authorList>
            <person name="Tanaka Y."/>
            <person name="Kasuga D."/>
            <person name="Oba Y."/>
            <person name="Hase S."/>
            <person name="Sato K."/>
            <person name="Oba Y."/>
            <person name="Sakakibara Y."/>
        </authorList>
    </citation>
    <scope>NUCLEOTIDE SEQUENCE</scope>
</reference>